<dbReference type="EMBL" id="QRDJ01000012">
    <property type="protein sequence ID" value="REC93402.1"/>
    <property type="molecule type" value="Genomic_DNA"/>
</dbReference>
<comment type="caution">
    <text evidence="1">The sequence shown here is derived from an EMBL/GenBank/DDBJ whole genome shotgun (WGS) entry which is preliminary data.</text>
</comment>
<evidence type="ECO:0000313" key="2">
    <source>
        <dbReference type="Proteomes" id="UP000256334"/>
    </source>
</evidence>
<sequence length="166" mass="19121">MAEIFFFPTCEGSDQGMERYLTTQECLALGLADPFESWTEHLEAWLSTNPHAGNQRYQIVCSLLADTWLVFHLACDQTGQLVMQRHHRLRWTQLQYSKLSDLELLVIVKDNLSKLRSALRDINQLHQPQVGMTLHDLDKGIDQLNQQLNNIFDYGGCTEGQLEWTA</sequence>
<dbReference type="AlphaFoldDB" id="A0A3D9DRS0"/>
<keyword evidence="2" id="KW-1185">Reference proteome</keyword>
<evidence type="ECO:0000313" key="1">
    <source>
        <dbReference type="EMBL" id="REC93402.1"/>
    </source>
</evidence>
<reference evidence="1 2" key="1">
    <citation type="submission" date="2018-07" db="EMBL/GenBank/DDBJ databases">
        <title>Genomic Encyclopedia of Type Strains, Phase IV (KMG-IV): sequencing the most valuable type-strain genomes for metagenomic binning, comparative biology and taxonomic classification.</title>
        <authorList>
            <person name="Goeker M."/>
        </authorList>
    </citation>
    <scope>NUCLEOTIDE SEQUENCE [LARGE SCALE GENOMIC DNA]</scope>
    <source>
        <strain evidence="1 2">DSM 14324</strain>
    </source>
</reference>
<gene>
    <name evidence="1" type="ORF">C8D72_3448</name>
</gene>
<protein>
    <submittedName>
        <fullName evidence="1">Uncharacterized protein</fullName>
    </submittedName>
</protein>
<dbReference type="Proteomes" id="UP000256334">
    <property type="component" value="Unassembled WGS sequence"/>
</dbReference>
<dbReference type="OrthoDB" id="6183010at2"/>
<name>A0A3D9DRS0_9GAMM</name>
<organism evidence="1 2">
    <name type="scientific">Kushneria indalinina DSM 14324</name>
    <dbReference type="NCBI Taxonomy" id="1122140"/>
    <lineage>
        <taxon>Bacteria</taxon>
        <taxon>Pseudomonadati</taxon>
        <taxon>Pseudomonadota</taxon>
        <taxon>Gammaproteobacteria</taxon>
        <taxon>Oceanospirillales</taxon>
        <taxon>Halomonadaceae</taxon>
        <taxon>Kushneria</taxon>
    </lineage>
</organism>
<dbReference type="RefSeq" id="WP_115855655.1">
    <property type="nucleotide sequence ID" value="NZ_QRDJ01000012.1"/>
</dbReference>
<proteinExistence type="predicted"/>
<accession>A0A3D9DRS0</accession>